<evidence type="ECO:0000313" key="2">
    <source>
        <dbReference type="Proteomes" id="UP000319296"/>
    </source>
</evidence>
<evidence type="ECO:0000313" key="1">
    <source>
        <dbReference type="EMBL" id="RZD17639.1"/>
    </source>
</evidence>
<dbReference type="Proteomes" id="UP000319296">
    <property type="component" value="Unassembled WGS sequence"/>
</dbReference>
<dbReference type="AlphaFoldDB" id="A0A519BK56"/>
<reference evidence="1 2" key="1">
    <citation type="journal article" date="2019" name="ISME J.">
        <title>Insights into ecological role of a new deltaproteobacterial order Candidatus Acidulodesulfobacterales by metagenomics and metatranscriptomics.</title>
        <authorList>
            <person name="Tan S."/>
            <person name="Liu J."/>
            <person name="Fang Y."/>
            <person name="Hedlund B.P."/>
            <person name="Lian Z.H."/>
            <person name="Huang L.Y."/>
            <person name="Li J.T."/>
            <person name="Huang L.N."/>
            <person name="Li W.J."/>
            <person name="Jiang H.C."/>
            <person name="Dong H.L."/>
            <person name="Shu W.S."/>
        </authorList>
    </citation>
    <scope>NUCLEOTIDE SEQUENCE [LARGE SCALE GENOMIC DNA]</scope>
    <source>
        <strain evidence="1">AP1</strain>
    </source>
</reference>
<dbReference type="Pfam" id="PF12441">
    <property type="entry name" value="CopG_antitoxin"/>
    <property type="match status" value="1"/>
</dbReference>
<organism evidence="1 2">
    <name type="scientific">Candidatus Acididesulfobacter diazotrophicus</name>
    <dbReference type="NCBI Taxonomy" id="2597226"/>
    <lineage>
        <taxon>Bacteria</taxon>
        <taxon>Deltaproteobacteria</taxon>
        <taxon>Candidatus Acidulodesulfobacterales</taxon>
        <taxon>Candidatus Acididesulfobacter</taxon>
    </lineage>
</organism>
<name>A0A519BK56_9DELT</name>
<gene>
    <name evidence="1" type="ORF">EVG15_10190</name>
</gene>
<proteinExistence type="predicted"/>
<evidence type="ECO:0008006" key="3">
    <source>
        <dbReference type="Google" id="ProtNLM"/>
    </source>
</evidence>
<sequence>MKRYLDFEPDKEEEELLEQIERGEFIRTENFEKEKSEAILAAGNFLEKKKNINIRITEYDLLRLKRKSAETTIPYQTLIAAFIHEFAEGRIKLEI</sequence>
<comment type="caution">
    <text evidence="1">The sequence shown here is derived from an EMBL/GenBank/DDBJ whole genome shotgun (WGS) entry which is preliminary data.</text>
</comment>
<dbReference type="EMBL" id="SGBB01000028">
    <property type="protein sequence ID" value="RZD17639.1"/>
    <property type="molecule type" value="Genomic_DNA"/>
</dbReference>
<protein>
    <recommendedName>
        <fullName evidence="3">Antitoxin</fullName>
    </recommendedName>
</protein>
<dbReference type="InterPro" id="IPR022148">
    <property type="entry name" value="CopG_antitoxin"/>
</dbReference>
<accession>A0A519BK56</accession>